<dbReference type="Gene3D" id="1.10.10.10">
    <property type="entry name" value="Winged helix-like DNA-binding domain superfamily/Winged helix DNA-binding domain"/>
    <property type="match status" value="1"/>
</dbReference>
<comment type="catalytic activity">
    <reaction evidence="5">
        <text>siroheme + 2 H(+) = 12,18-didecarboxysiroheme + 2 CO2</text>
        <dbReference type="Rhea" id="RHEA:19093"/>
        <dbReference type="ChEBI" id="CHEBI:15378"/>
        <dbReference type="ChEBI" id="CHEBI:16526"/>
        <dbReference type="ChEBI" id="CHEBI:60052"/>
        <dbReference type="ChEBI" id="CHEBI:140497"/>
        <dbReference type="EC" id="4.1.1.111"/>
    </reaction>
</comment>
<evidence type="ECO:0000259" key="6">
    <source>
        <dbReference type="Pfam" id="PF17805"/>
    </source>
</evidence>
<evidence type="ECO:0000256" key="2">
    <source>
        <dbReference type="ARBA" id="ARBA00023444"/>
    </source>
</evidence>
<sequence length="158" mass="18002">MALNDTEKKILQRLQSNLPLTHRPFLDIANELDLDEDLVIEKIKAMVEGKYVRRLAPIINTQAVGNSATLAAMQVPDDRIDDVAEVINGYSGVSHNYLRKGKNKELPLNIWFTMSAPSQEKLEENIKEIETRTGFDVRMLPTTKKYKIGVKFKIYKKG</sequence>
<dbReference type="InterPro" id="IPR040523">
    <property type="entry name" value="AsnC_trans_reg2"/>
</dbReference>
<dbReference type="Gene3D" id="3.30.70.3460">
    <property type="match status" value="1"/>
</dbReference>
<keyword evidence="1" id="KW-0456">Lyase</keyword>
<protein>
    <recommendedName>
        <fullName evidence="4">siroheme decarboxylase</fullName>
        <ecNumber evidence="4">4.1.1.111</ecNumber>
    </recommendedName>
</protein>
<dbReference type="SUPFAM" id="SSF46785">
    <property type="entry name" value="Winged helix' DNA-binding domain"/>
    <property type="match status" value="1"/>
</dbReference>
<dbReference type="InterPro" id="IPR036388">
    <property type="entry name" value="WH-like_DNA-bd_sf"/>
</dbReference>
<evidence type="ECO:0000256" key="5">
    <source>
        <dbReference type="ARBA" id="ARBA00048470"/>
    </source>
</evidence>
<gene>
    <name evidence="8" type="primary">nirD</name>
    <name evidence="8" type="synonym">nirG</name>
    <name evidence="8" type="ORF">SCALIN_C17_0049</name>
</gene>
<comment type="similarity">
    <text evidence="3">Belongs to the Ahb/Nir family.</text>
</comment>
<accession>A0A286TYS3</accession>
<dbReference type="EMBL" id="BAOS01000017">
    <property type="protein sequence ID" value="GAX61016.1"/>
    <property type="molecule type" value="Genomic_DNA"/>
</dbReference>
<name>A0A286TYS3_9BACT</name>
<dbReference type="PANTHER" id="PTHR43413">
    <property type="entry name" value="TRANSCRIPTIONAL REGULATOR, ASNC FAMILY"/>
    <property type="match status" value="1"/>
</dbReference>
<dbReference type="AlphaFoldDB" id="A0A286TYS3"/>
<comment type="pathway">
    <text evidence="2">Porphyrin-containing compound metabolism.</text>
</comment>
<proteinExistence type="inferred from homology"/>
<organism evidence="8 9">
    <name type="scientific">Candidatus Scalindua japonica</name>
    <dbReference type="NCBI Taxonomy" id="1284222"/>
    <lineage>
        <taxon>Bacteria</taxon>
        <taxon>Pseudomonadati</taxon>
        <taxon>Planctomycetota</taxon>
        <taxon>Candidatus Brocadiia</taxon>
        <taxon>Candidatus Brocadiales</taxon>
        <taxon>Candidatus Scalinduaceae</taxon>
        <taxon>Candidatus Scalindua</taxon>
    </lineage>
</organism>
<dbReference type="InterPro" id="IPR053953">
    <property type="entry name" value="NirdL-like_HTH"/>
</dbReference>
<dbReference type="Pfam" id="PF17805">
    <property type="entry name" value="AsnC_trans_reg2"/>
    <property type="match status" value="1"/>
</dbReference>
<dbReference type="Pfam" id="PF22451">
    <property type="entry name" value="NirdL-like_HTH"/>
    <property type="match status" value="1"/>
</dbReference>
<dbReference type="InterPro" id="IPR050684">
    <property type="entry name" value="HTH-Siroheme_Decarb"/>
</dbReference>
<reference evidence="9" key="1">
    <citation type="journal article" date="2017" name="Environ. Microbiol. Rep.">
        <title>Genetic Diversity of Marine Anaerobic Ammonium-Oxidizing Bacteria as Revealed by Genomic and Proteomic Analyses of 'Candidatus Scalindua japonica'.</title>
        <authorList>
            <person name="Oshiki M."/>
            <person name="Mizuto K."/>
            <person name="Kimura Z."/>
            <person name="Kindaichi T."/>
            <person name="Satoh H."/>
            <person name="Okabe S."/>
        </authorList>
    </citation>
    <scope>NUCLEOTIDE SEQUENCE [LARGE SCALE GENOMIC DNA]</scope>
    <source>
        <strain evidence="9">husup-a2</strain>
    </source>
</reference>
<dbReference type="GO" id="GO:0016829">
    <property type="term" value="F:lyase activity"/>
    <property type="evidence" value="ECO:0007669"/>
    <property type="project" value="UniProtKB-KW"/>
</dbReference>
<feature type="domain" description="Siroheme decarboxylase NirL-like HTH" evidence="7">
    <location>
        <begin position="7"/>
        <end position="53"/>
    </location>
</feature>
<dbReference type="Proteomes" id="UP000218542">
    <property type="component" value="Unassembled WGS sequence"/>
</dbReference>
<dbReference type="RefSeq" id="WP_096894410.1">
    <property type="nucleotide sequence ID" value="NZ_BAOS01000017.1"/>
</dbReference>
<evidence type="ECO:0000313" key="8">
    <source>
        <dbReference type="EMBL" id="GAX61016.1"/>
    </source>
</evidence>
<keyword evidence="9" id="KW-1185">Reference proteome</keyword>
<evidence type="ECO:0000256" key="1">
    <source>
        <dbReference type="ARBA" id="ARBA00023239"/>
    </source>
</evidence>
<feature type="domain" description="Siroheme decarboxylase AsnC-like ligand binding" evidence="6">
    <location>
        <begin position="65"/>
        <end position="147"/>
    </location>
</feature>
<dbReference type="OrthoDB" id="9806536at2"/>
<evidence type="ECO:0000313" key="9">
    <source>
        <dbReference type="Proteomes" id="UP000218542"/>
    </source>
</evidence>
<dbReference type="EC" id="4.1.1.111" evidence="4"/>
<evidence type="ECO:0000256" key="4">
    <source>
        <dbReference type="ARBA" id="ARBA00023471"/>
    </source>
</evidence>
<dbReference type="PANTHER" id="PTHR43413:SF1">
    <property type="entry name" value="SIROHEME DECARBOXYLASE NIRL SUBUNIT"/>
    <property type="match status" value="1"/>
</dbReference>
<dbReference type="InterPro" id="IPR036390">
    <property type="entry name" value="WH_DNA-bd_sf"/>
</dbReference>
<evidence type="ECO:0000256" key="3">
    <source>
        <dbReference type="ARBA" id="ARBA00023457"/>
    </source>
</evidence>
<comment type="caution">
    <text evidence="8">The sequence shown here is derived from an EMBL/GenBank/DDBJ whole genome shotgun (WGS) entry which is preliminary data.</text>
</comment>
<evidence type="ECO:0000259" key="7">
    <source>
        <dbReference type="Pfam" id="PF22451"/>
    </source>
</evidence>